<dbReference type="AlphaFoldDB" id="A0A656QGZ8"/>
<sequence>MRCVVVSMDVVTLRVSAMLMNVTIGRMPCVVMHPSCRIFIEYVCAGISTATTIVRLALCFGLLQRDVRAFFTATIFHVCYPLGICSQ</sequence>
<comment type="caution">
    <text evidence="1">The sequence shown here is derived from an EMBL/GenBank/DDBJ whole genome shotgun (WGS) entry which is preliminary data.</text>
</comment>
<protein>
    <submittedName>
        <fullName evidence="1">Uncharacterized protein</fullName>
    </submittedName>
</protein>
<keyword evidence="2" id="KW-1185">Reference proteome</keyword>
<dbReference type="Proteomes" id="UP000027451">
    <property type="component" value="Unassembled WGS sequence"/>
</dbReference>
<organism evidence="1 2">
    <name type="scientific">Caballeronia zhejiangensis</name>
    <dbReference type="NCBI Taxonomy" id="871203"/>
    <lineage>
        <taxon>Bacteria</taxon>
        <taxon>Pseudomonadati</taxon>
        <taxon>Pseudomonadota</taxon>
        <taxon>Betaproteobacteria</taxon>
        <taxon>Burkholderiales</taxon>
        <taxon>Burkholderiaceae</taxon>
        <taxon>Caballeronia</taxon>
    </lineage>
</organism>
<gene>
    <name evidence="1" type="ORF">BG60_10810</name>
</gene>
<accession>A0A656QGZ8</accession>
<evidence type="ECO:0000313" key="1">
    <source>
        <dbReference type="EMBL" id="KDR28502.1"/>
    </source>
</evidence>
<dbReference type="EMBL" id="JFHD01000018">
    <property type="protein sequence ID" value="KDR28502.1"/>
    <property type="molecule type" value="Genomic_DNA"/>
</dbReference>
<name>A0A656QGZ8_9BURK</name>
<proteinExistence type="predicted"/>
<reference evidence="1 2" key="1">
    <citation type="submission" date="2014-03" db="EMBL/GenBank/DDBJ databases">
        <title>Draft Genome Sequences of Four Burkholderia Strains.</title>
        <authorList>
            <person name="Liu X.Y."/>
            <person name="Li C.X."/>
            <person name="Xu J.H."/>
        </authorList>
    </citation>
    <scope>NUCLEOTIDE SEQUENCE [LARGE SCALE GENOMIC DNA]</scope>
    <source>
        <strain evidence="1 2">OP-1</strain>
    </source>
</reference>
<evidence type="ECO:0000313" key="2">
    <source>
        <dbReference type="Proteomes" id="UP000027451"/>
    </source>
</evidence>